<keyword evidence="2" id="KW-1185">Reference proteome</keyword>
<name>A0ABP0IXW7_9DINO</name>
<evidence type="ECO:0000313" key="1">
    <source>
        <dbReference type="EMBL" id="CAK9006952.1"/>
    </source>
</evidence>
<evidence type="ECO:0000313" key="2">
    <source>
        <dbReference type="Proteomes" id="UP001642464"/>
    </source>
</evidence>
<dbReference type="Pfam" id="PF05739">
    <property type="entry name" value="SNARE"/>
    <property type="match status" value="1"/>
</dbReference>
<protein>
    <submittedName>
        <fullName evidence="1">Syntaxin-7</fullName>
    </submittedName>
</protein>
<accession>A0ABP0IXW7</accession>
<organism evidence="1 2">
    <name type="scientific">Durusdinium trenchii</name>
    <dbReference type="NCBI Taxonomy" id="1381693"/>
    <lineage>
        <taxon>Eukaryota</taxon>
        <taxon>Sar</taxon>
        <taxon>Alveolata</taxon>
        <taxon>Dinophyceae</taxon>
        <taxon>Suessiales</taxon>
        <taxon>Symbiodiniaceae</taxon>
        <taxon>Durusdinium</taxon>
    </lineage>
</organism>
<dbReference type="CDD" id="cd15840">
    <property type="entry name" value="SNARE_Qa"/>
    <property type="match status" value="1"/>
</dbReference>
<gene>
    <name evidence="1" type="ORF">SCF082_LOCUS9256</name>
</gene>
<dbReference type="PANTHER" id="PTHR19957:SF38">
    <property type="entry name" value="LD27581P"/>
    <property type="match status" value="1"/>
</dbReference>
<proteinExistence type="predicted"/>
<dbReference type="InterPro" id="IPR000727">
    <property type="entry name" value="T_SNARE_dom"/>
</dbReference>
<dbReference type="Proteomes" id="UP001642464">
    <property type="component" value="Unassembled WGS sequence"/>
</dbReference>
<dbReference type="PROSITE" id="PS50192">
    <property type="entry name" value="T_SNARE"/>
    <property type="match status" value="1"/>
</dbReference>
<dbReference type="InterPro" id="IPR010989">
    <property type="entry name" value="SNARE"/>
</dbReference>
<reference evidence="1 2" key="1">
    <citation type="submission" date="2024-02" db="EMBL/GenBank/DDBJ databases">
        <authorList>
            <person name="Chen Y."/>
            <person name="Shah S."/>
            <person name="Dougan E. K."/>
            <person name="Thang M."/>
            <person name="Chan C."/>
        </authorList>
    </citation>
    <scope>NUCLEOTIDE SEQUENCE [LARGE SCALE GENOMIC DNA]</scope>
</reference>
<sequence>MSFDLGSRGLAARRREEPRNEGETSFEQSIKANIQEIQDLLHRANEQLEQSQRSYLSKRNTESLEGFLERSQQLSQETERLFRDWTVHLAGEPGERHRKKFSYEKLQRAFEQEVSHVKDVARKTVAAKEAQAVSSRQLRPKEFRPVCDEQSESLLCPETDVEHGLHEEVQCQDAVIRSRIAQEREEGIRRIQSQVHEVNQIFRDLASIVHEQGNDIESIEHTADTAARETKQAASELRKAADRQRGSRERLCCMLTAAVVLLFLIVLPHMHMSEFRRFEHAPSSMSKEDPAKRI</sequence>
<dbReference type="PANTHER" id="PTHR19957">
    <property type="entry name" value="SYNTAXIN"/>
    <property type="match status" value="1"/>
</dbReference>
<dbReference type="Gene3D" id="1.20.5.110">
    <property type="match status" value="1"/>
</dbReference>
<comment type="caution">
    <text evidence="1">The sequence shown here is derived from an EMBL/GenBank/DDBJ whole genome shotgun (WGS) entry which is preliminary data.</text>
</comment>
<dbReference type="InterPro" id="IPR045242">
    <property type="entry name" value="Syntaxin"/>
</dbReference>
<dbReference type="SMART" id="SM00397">
    <property type="entry name" value="t_SNARE"/>
    <property type="match status" value="1"/>
</dbReference>
<dbReference type="SUPFAM" id="SSF47661">
    <property type="entry name" value="t-snare proteins"/>
    <property type="match status" value="1"/>
</dbReference>
<dbReference type="EMBL" id="CAXAMM010005335">
    <property type="protein sequence ID" value="CAK9006952.1"/>
    <property type="molecule type" value="Genomic_DNA"/>
</dbReference>